<evidence type="ECO:0000256" key="1">
    <source>
        <dbReference type="SAM" id="MobiDB-lite"/>
    </source>
</evidence>
<proteinExistence type="predicted"/>
<feature type="compositionally biased region" description="Basic and acidic residues" evidence="1">
    <location>
        <begin position="556"/>
        <end position="570"/>
    </location>
</feature>
<dbReference type="GO" id="GO:0005634">
    <property type="term" value="C:nucleus"/>
    <property type="evidence" value="ECO:0007669"/>
    <property type="project" value="InterPro"/>
</dbReference>
<name>A0A0N4V3W6_ENTVE</name>
<dbReference type="InterPro" id="IPR007180">
    <property type="entry name" value="DUF382"/>
</dbReference>
<feature type="region of interest" description="Disordered" evidence="1">
    <location>
        <begin position="418"/>
        <end position="499"/>
    </location>
</feature>
<dbReference type="Pfam" id="PF04037">
    <property type="entry name" value="DUF382"/>
    <property type="match status" value="1"/>
</dbReference>
<evidence type="ECO:0000313" key="3">
    <source>
        <dbReference type="EMBL" id="VDD89724.1"/>
    </source>
</evidence>
<organism evidence="5">
    <name type="scientific">Enterobius vermicularis</name>
    <name type="common">Human pinworm</name>
    <dbReference type="NCBI Taxonomy" id="51028"/>
    <lineage>
        <taxon>Eukaryota</taxon>
        <taxon>Metazoa</taxon>
        <taxon>Ecdysozoa</taxon>
        <taxon>Nematoda</taxon>
        <taxon>Chromadorea</taxon>
        <taxon>Rhabditida</taxon>
        <taxon>Spirurina</taxon>
        <taxon>Oxyuridomorpha</taxon>
        <taxon>Oxyuroidea</taxon>
        <taxon>Oxyuridae</taxon>
        <taxon>Enterobius</taxon>
    </lineage>
</organism>
<dbReference type="Proteomes" id="UP000274131">
    <property type="component" value="Unassembled WGS sequence"/>
</dbReference>
<gene>
    <name evidence="3" type="ORF">EVEC_LOCUS4475</name>
</gene>
<reference evidence="3 4" key="2">
    <citation type="submission" date="2018-10" db="EMBL/GenBank/DDBJ databases">
        <authorList>
            <consortium name="Pathogen Informatics"/>
        </authorList>
    </citation>
    <scope>NUCLEOTIDE SEQUENCE [LARGE SCALE GENOMIC DNA]</scope>
</reference>
<feature type="compositionally biased region" description="Acidic residues" evidence="1">
    <location>
        <begin position="426"/>
        <end position="445"/>
    </location>
</feature>
<feature type="compositionally biased region" description="Basic and acidic residues" evidence="1">
    <location>
        <begin position="145"/>
        <end position="163"/>
    </location>
</feature>
<dbReference type="OrthoDB" id="5847740at2759"/>
<dbReference type="WBParaSite" id="EVEC_0000476701-mRNA-1">
    <property type="protein sequence ID" value="EVEC_0000476701-mRNA-1"/>
    <property type="gene ID" value="EVEC_0000476701"/>
</dbReference>
<feature type="region of interest" description="Disordered" evidence="1">
    <location>
        <begin position="533"/>
        <end position="617"/>
    </location>
</feature>
<dbReference type="EMBL" id="UXUI01007868">
    <property type="protein sequence ID" value="VDD89724.1"/>
    <property type="molecule type" value="Genomic_DNA"/>
</dbReference>
<dbReference type="PANTHER" id="PTHR12785:SF6">
    <property type="entry name" value="SPLICING FACTOR 3B SUBUNIT 2"/>
    <property type="match status" value="1"/>
</dbReference>
<evidence type="ECO:0000313" key="4">
    <source>
        <dbReference type="Proteomes" id="UP000274131"/>
    </source>
</evidence>
<accession>A0A0N4V3W6</accession>
<feature type="compositionally biased region" description="Basic and acidic residues" evidence="1">
    <location>
        <begin position="479"/>
        <end position="489"/>
    </location>
</feature>
<dbReference type="Pfam" id="PF04046">
    <property type="entry name" value="PSP"/>
    <property type="match status" value="1"/>
</dbReference>
<dbReference type="InterPro" id="IPR006568">
    <property type="entry name" value="PSP_pro-rich"/>
</dbReference>
<dbReference type="InterPro" id="IPR052584">
    <property type="entry name" value="U2_snRNP_Complex_Component"/>
</dbReference>
<sequence length="617" mass="69639">MSSWGLEGELFFFEAAVDSVIIMSEADVDEGFETDGEEVSKVPTKKELKELQRRKLKNKKKKDSKKKRKDGIVLNSFGAGLLFCSLCHSQHIPGVTLTGAENDVDEELTAKIEYVGGDLQIDSSDPNYSYFTKIFESFRIGEEKEEKSGFSEPISEPKKEEAPTRASISEKILQEEMSEKRTTTRPDVVEWADVTSRDPQLLVTLKAYRNTVPVPRHWNAKRKYLAGKRGFERPPFELPDFIKRTGIMEMRETMWEKEDAQSLKSKMRERARPKLGRIDIDYQKLHDAFFKWQTKPPMTQMGELYYEGKELETIMREKKCGELSDELRIALGMPVGPNAHKFPPPWLIAMQRYGPPPSYPNLKIPGLNCPIPEGCSFGYHAGGWGKPPVDQFNKPLYGDVFGVETSVLPELDDESRIERRHWGEIGSDESSSEESEEEEEEEEGPAETGFVTPGTTEGFVTPSGMTSGVPTGVETPDTIELRKGKRIEESLAGGDTPAPALYTVLPEKKVERIAGQMMASSHVYDLTKKAAVPAPAAQGGDAGVEVSLNPDDLDLADQKGLEKKYEEQLRKQTKSRQEDEDFSDMVAEHSAKQNRKRKAQEQKKTTQQQKKYKDFKF</sequence>
<keyword evidence="4" id="KW-1185">Reference proteome</keyword>
<evidence type="ECO:0000259" key="2">
    <source>
        <dbReference type="SMART" id="SM00581"/>
    </source>
</evidence>
<dbReference type="SMART" id="SM00581">
    <property type="entry name" value="PSP"/>
    <property type="match status" value="1"/>
</dbReference>
<dbReference type="AlphaFoldDB" id="A0A0N4V3W6"/>
<feature type="region of interest" description="Disordered" evidence="1">
    <location>
        <begin position="145"/>
        <end position="167"/>
    </location>
</feature>
<evidence type="ECO:0000313" key="5">
    <source>
        <dbReference type="WBParaSite" id="EVEC_0000476701-mRNA-1"/>
    </source>
</evidence>
<reference evidence="5" key="1">
    <citation type="submission" date="2017-02" db="UniProtKB">
        <authorList>
            <consortium name="WormBaseParasite"/>
        </authorList>
    </citation>
    <scope>IDENTIFICATION</scope>
</reference>
<dbReference type="STRING" id="51028.A0A0N4V3W6"/>
<feature type="domain" description="PSP proline-rich" evidence="2">
    <location>
        <begin position="315"/>
        <end position="373"/>
    </location>
</feature>
<protein>
    <submittedName>
        <fullName evidence="5">PSP domain-containing protein</fullName>
    </submittedName>
</protein>
<dbReference type="PANTHER" id="PTHR12785">
    <property type="entry name" value="SPLICING FACTOR 3B"/>
    <property type="match status" value="1"/>
</dbReference>